<dbReference type="EMBL" id="VFOW01000001">
    <property type="protein sequence ID" value="TQL75553.1"/>
    <property type="molecule type" value="Genomic_DNA"/>
</dbReference>
<comment type="caution">
    <text evidence="1">The sequence shown here is derived from an EMBL/GenBank/DDBJ whole genome shotgun (WGS) entry which is preliminary data.</text>
</comment>
<accession>A0A543ASJ6</accession>
<evidence type="ECO:0000313" key="1">
    <source>
        <dbReference type="EMBL" id="TQL75553.1"/>
    </source>
</evidence>
<proteinExistence type="predicted"/>
<dbReference type="InParanoid" id="A0A543ASJ6"/>
<dbReference type="AlphaFoldDB" id="A0A543ASJ6"/>
<protein>
    <submittedName>
        <fullName evidence="1">Uncharacterized protein</fullName>
    </submittedName>
</protein>
<evidence type="ECO:0000313" key="2">
    <source>
        <dbReference type="Proteomes" id="UP000317043"/>
    </source>
</evidence>
<reference evidence="1 2" key="1">
    <citation type="submission" date="2019-06" db="EMBL/GenBank/DDBJ databases">
        <title>Sequencing the genomes of 1000 actinobacteria strains.</title>
        <authorList>
            <person name="Klenk H.-P."/>
        </authorList>
    </citation>
    <scope>NUCLEOTIDE SEQUENCE [LARGE SCALE GENOMIC DNA]</scope>
    <source>
        <strain evidence="1 2">DSM 45928</strain>
    </source>
</reference>
<dbReference type="RefSeq" id="WP_142035586.1">
    <property type="nucleotide sequence ID" value="NZ_JBHTGS010000001.1"/>
</dbReference>
<name>A0A543ASJ6_9ACTN</name>
<dbReference type="OrthoDB" id="5192884at2"/>
<organism evidence="1 2">
    <name type="scientific">Stackebrandtia endophytica</name>
    <dbReference type="NCBI Taxonomy" id="1496996"/>
    <lineage>
        <taxon>Bacteria</taxon>
        <taxon>Bacillati</taxon>
        <taxon>Actinomycetota</taxon>
        <taxon>Actinomycetes</taxon>
        <taxon>Glycomycetales</taxon>
        <taxon>Glycomycetaceae</taxon>
        <taxon>Stackebrandtia</taxon>
    </lineage>
</organism>
<sequence length="152" mass="16939">MRPRSDFDGNELIRFLRRLNLAPGHFVVLGSGPMWARGLRDRLNDLDIVAKGPAWRTAEWSPGGATLVSGPLSNEPMVCFLDGRIEIASTWVTDEHCVDELIESADDIHGIPFARLDHVLESKLTLNRKKDQGDISILKEELNRRPLALAGC</sequence>
<keyword evidence="2" id="KW-1185">Reference proteome</keyword>
<dbReference type="Proteomes" id="UP000317043">
    <property type="component" value="Unassembled WGS sequence"/>
</dbReference>
<gene>
    <name evidence="1" type="ORF">FB566_1060</name>
</gene>